<evidence type="ECO:0000259" key="6">
    <source>
        <dbReference type="Pfam" id="PF00931"/>
    </source>
</evidence>
<dbReference type="InterPro" id="IPR001611">
    <property type="entry name" value="Leu-rich_rpt"/>
</dbReference>
<dbReference type="SUPFAM" id="SSF52058">
    <property type="entry name" value="L domain-like"/>
    <property type="match status" value="1"/>
</dbReference>
<dbReference type="PRINTS" id="PR00364">
    <property type="entry name" value="DISEASERSIST"/>
</dbReference>
<feature type="domain" description="Disease resistance N-terminal" evidence="7">
    <location>
        <begin position="9"/>
        <end position="95"/>
    </location>
</feature>
<evidence type="ECO:0000259" key="7">
    <source>
        <dbReference type="Pfam" id="PF18052"/>
    </source>
</evidence>
<dbReference type="EMBL" id="JBCGBO010000024">
    <property type="protein sequence ID" value="KAK9181275.1"/>
    <property type="molecule type" value="Genomic_DNA"/>
</dbReference>
<dbReference type="PROSITE" id="PS51450">
    <property type="entry name" value="LRR"/>
    <property type="match status" value="1"/>
</dbReference>
<dbReference type="GO" id="GO:0051707">
    <property type="term" value="P:response to other organism"/>
    <property type="evidence" value="ECO:0007669"/>
    <property type="project" value="UniProtKB-ARBA"/>
</dbReference>
<dbReference type="GO" id="GO:0043531">
    <property type="term" value="F:ADP binding"/>
    <property type="evidence" value="ECO:0007669"/>
    <property type="project" value="InterPro"/>
</dbReference>
<dbReference type="InterPro" id="IPR038005">
    <property type="entry name" value="RX-like_CC"/>
</dbReference>
<dbReference type="InterPro" id="IPR032675">
    <property type="entry name" value="LRR_dom_sf"/>
</dbReference>
<keyword evidence="2" id="KW-0547">Nucleotide-binding</keyword>
<dbReference type="InterPro" id="IPR027417">
    <property type="entry name" value="P-loop_NTPase"/>
</dbReference>
<dbReference type="Gene3D" id="3.80.10.10">
    <property type="entry name" value="Ribonuclease Inhibitor"/>
    <property type="match status" value="2"/>
</dbReference>
<keyword evidence="11" id="KW-1185">Reference proteome</keyword>
<sequence>MVESFFPIEKLLEKLGSFAYEELLLFCGVKNDLEKLKETLTTVKSVVLDAEEKQVHSHQLRDWLEKLKDACYDAEDALDEFEVEDLRRQVMKQRSIGRKLRNFFGSSNPIAFRFRMGHQLKKIRERFDEIANMMGKFNLTLRLDDHRRVVHEEREPTHSFVRPSDIIGRYEDGEKIIELLMQTSDGESETVSVIPIVGIGGLGKTALAKLIINSVIGGNHGNLDPDRMQKVLRDSLNGKRYLLVMDDVWNEDPRAWGELKSLLLGGAEGSKILVTTRSNKVALIMGTMKGTTGYNLQELPYKDCLSLFMKCAFKEGKEKHPNLVKIGEKIMEKCRGIPLAVRTVGSLLYGSTDEHDWEHVRDNDIWKLRQAPDDILPALRLSYDQLPPHLKQCFAYCSIFPKDYKFASVHLVQFWMAQGLLQSPNENEELEKIGMRYFKELCSRSFFQDLGDLLPGLEVFNCQIHDLMHDLALLVAKGECLMVNSAGQSIPKSVRHLSFVSANALRNDFASFLPDLGRVRTIMLPIDDERTSQSFVTSCISKSKSLRVLVLMNSAIEVLPRKMGNLRQLRHLDLSGNRKIKKLPNSICELQSLQTLNLGDCLELEELPKDIRYLVSLRMFVVTTKQKSLLESGIGCLSSLRFLMISDCGNLEYLFEDIDQLSVLRSLVINSCPRLISLPPAMKYLSSLETLILLKCESLDLNLNMEMEEEGSHHDCNNVRSHLRTLCVAELTQLLELPQWLLQGSSKTLQMLTIGDCPNFMALPRSLKDLEALENLLITSCPKLSSLPEGMHHLTTLKTLAIEECPALCERCKPLTGEDWPKIAHIPQIDLDGEMIKSSDIQLSLERFSQTAETVSTEVQREPLTATPTASFHAHLPSYSPAACHYSVFVVAPVKVGGSSYSSIYPGRGMGGSSYMGNGGSGSY</sequence>
<evidence type="ECO:0000256" key="4">
    <source>
        <dbReference type="ARBA" id="ARBA00022840"/>
    </source>
</evidence>
<dbReference type="FunFam" id="1.10.10.10:FF:000322">
    <property type="entry name" value="Probable disease resistance protein At1g63360"/>
    <property type="match status" value="1"/>
</dbReference>
<evidence type="ECO:0000259" key="8">
    <source>
        <dbReference type="Pfam" id="PF23559"/>
    </source>
</evidence>
<feature type="coiled-coil region" evidence="5">
    <location>
        <begin position="33"/>
        <end position="84"/>
    </location>
</feature>
<keyword evidence="4" id="KW-0067">ATP-binding</keyword>
<evidence type="ECO:0000259" key="9">
    <source>
        <dbReference type="Pfam" id="PF23598"/>
    </source>
</evidence>
<proteinExistence type="predicted"/>
<keyword evidence="3" id="KW-0611">Plant defense</keyword>
<dbReference type="AlphaFoldDB" id="A0AAP0LU72"/>
<dbReference type="InterPro" id="IPR058922">
    <property type="entry name" value="WHD_DRP"/>
</dbReference>
<organism evidence="10 11">
    <name type="scientific">Citrus x changshan-huyou</name>
    <dbReference type="NCBI Taxonomy" id="2935761"/>
    <lineage>
        <taxon>Eukaryota</taxon>
        <taxon>Viridiplantae</taxon>
        <taxon>Streptophyta</taxon>
        <taxon>Embryophyta</taxon>
        <taxon>Tracheophyta</taxon>
        <taxon>Spermatophyta</taxon>
        <taxon>Magnoliopsida</taxon>
        <taxon>eudicotyledons</taxon>
        <taxon>Gunneridae</taxon>
        <taxon>Pentapetalae</taxon>
        <taxon>rosids</taxon>
        <taxon>malvids</taxon>
        <taxon>Sapindales</taxon>
        <taxon>Rutaceae</taxon>
        <taxon>Aurantioideae</taxon>
        <taxon>Citrus</taxon>
    </lineage>
</organism>
<dbReference type="InterPro" id="IPR002182">
    <property type="entry name" value="NB-ARC"/>
</dbReference>
<dbReference type="Gene3D" id="1.10.10.10">
    <property type="entry name" value="Winged helix-like DNA-binding domain superfamily/Winged helix DNA-binding domain"/>
    <property type="match status" value="1"/>
</dbReference>
<dbReference type="Gene3D" id="3.40.50.300">
    <property type="entry name" value="P-loop containing nucleotide triphosphate hydrolases"/>
    <property type="match status" value="2"/>
</dbReference>
<dbReference type="Proteomes" id="UP001428341">
    <property type="component" value="Unassembled WGS sequence"/>
</dbReference>
<gene>
    <name evidence="10" type="ORF">WN944_024412</name>
</gene>
<evidence type="ECO:0000256" key="3">
    <source>
        <dbReference type="ARBA" id="ARBA00022821"/>
    </source>
</evidence>
<reference evidence="10 11" key="1">
    <citation type="submission" date="2024-05" db="EMBL/GenBank/DDBJ databases">
        <title>Haplotype-resolved chromosome-level genome assembly of Huyou (Citrus changshanensis).</title>
        <authorList>
            <person name="Miao C."/>
            <person name="Chen W."/>
            <person name="Wu Y."/>
            <person name="Wang L."/>
            <person name="Zhao S."/>
            <person name="Grierson D."/>
            <person name="Xu C."/>
            <person name="Chen K."/>
        </authorList>
    </citation>
    <scope>NUCLEOTIDE SEQUENCE [LARGE SCALE GENOMIC DNA]</scope>
    <source>
        <strain evidence="10">01-14</strain>
        <tissue evidence="10">Leaf</tissue>
    </source>
</reference>
<dbReference type="Pfam" id="PF23598">
    <property type="entry name" value="LRR_14"/>
    <property type="match status" value="1"/>
</dbReference>
<evidence type="ECO:0000256" key="5">
    <source>
        <dbReference type="SAM" id="Coils"/>
    </source>
</evidence>
<dbReference type="SUPFAM" id="SSF52540">
    <property type="entry name" value="P-loop containing nucleoside triphosphate hydrolases"/>
    <property type="match status" value="1"/>
</dbReference>
<dbReference type="Pfam" id="PF18052">
    <property type="entry name" value="Rx_N"/>
    <property type="match status" value="1"/>
</dbReference>
<dbReference type="PANTHER" id="PTHR36766">
    <property type="entry name" value="PLANT BROAD-SPECTRUM MILDEW RESISTANCE PROTEIN RPW8"/>
    <property type="match status" value="1"/>
</dbReference>
<dbReference type="Pfam" id="PF00931">
    <property type="entry name" value="NB-ARC"/>
    <property type="match status" value="1"/>
</dbReference>
<feature type="domain" description="Disease resistance R13L4/SHOC-2-like LRR" evidence="9">
    <location>
        <begin position="540"/>
        <end position="754"/>
    </location>
</feature>
<evidence type="ECO:0000313" key="11">
    <source>
        <dbReference type="Proteomes" id="UP001428341"/>
    </source>
</evidence>
<dbReference type="GO" id="GO:0005524">
    <property type="term" value="F:ATP binding"/>
    <property type="evidence" value="ECO:0007669"/>
    <property type="project" value="UniProtKB-KW"/>
</dbReference>
<dbReference type="Gene3D" id="1.20.5.4130">
    <property type="match status" value="1"/>
</dbReference>
<dbReference type="InterPro" id="IPR036388">
    <property type="entry name" value="WH-like_DNA-bd_sf"/>
</dbReference>
<dbReference type="CDD" id="cd14798">
    <property type="entry name" value="RX-CC_like"/>
    <property type="match status" value="1"/>
</dbReference>
<evidence type="ECO:0000256" key="2">
    <source>
        <dbReference type="ARBA" id="ARBA00022741"/>
    </source>
</evidence>
<dbReference type="Pfam" id="PF23559">
    <property type="entry name" value="WHD_DRP"/>
    <property type="match status" value="1"/>
</dbReference>
<accession>A0AAP0LU72</accession>
<feature type="domain" description="Disease resistance protein winged helix" evidence="8">
    <location>
        <begin position="399"/>
        <end position="472"/>
    </location>
</feature>
<feature type="domain" description="NB-ARC" evidence="6">
    <location>
        <begin position="228"/>
        <end position="315"/>
    </location>
</feature>
<evidence type="ECO:0000313" key="10">
    <source>
        <dbReference type="EMBL" id="KAK9181275.1"/>
    </source>
</evidence>
<evidence type="ECO:0000256" key="1">
    <source>
        <dbReference type="ARBA" id="ARBA00022737"/>
    </source>
</evidence>
<keyword evidence="1" id="KW-0677">Repeat</keyword>
<name>A0AAP0LU72_9ROSI</name>
<dbReference type="GO" id="GO:0006952">
    <property type="term" value="P:defense response"/>
    <property type="evidence" value="ECO:0007669"/>
    <property type="project" value="UniProtKB-KW"/>
</dbReference>
<dbReference type="InterPro" id="IPR055414">
    <property type="entry name" value="LRR_R13L4/SHOC2-like"/>
</dbReference>
<comment type="caution">
    <text evidence="10">The sequence shown here is derived from an EMBL/GenBank/DDBJ whole genome shotgun (WGS) entry which is preliminary data.</text>
</comment>
<dbReference type="InterPro" id="IPR041118">
    <property type="entry name" value="Rx_N"/>
</dbReference>
<protein>
    <submittedName>
        <fullName evidence="10">Uncharacterized protein</fullName>
    </submittedName>
</protein>
<dbReference type="PANTHER" id="PTHR36766:SF61">
    <property type="entry name" value="NB-ARC DOMAIN DISEASE RESISTANCE PROTEIN"/>
    <property type="match status" value="1"/>
</dbReference>
<keyword evidence="5" id="KW-0175">Coiled coil</keyword>